<dbReference type="AlphaFoldDB" id="A0A1C5JWT2"/>
<feature type="compositionally biased region" description="Low complexity" evidence="1">
    <location>
        <begin position="273"/>
        <end position="299"/>
    </location>
</feature>
<feature type="compositionally biased region" description="Pro residues" evidence="1">
    <location>
        <begin position="328"/>
        <end position="346"/>
    </location>
</feature>
<feature type="compositionally biased region" description="Polar residues" evidence="1">
    <location>
        <begin position="208"/>
        <end position="228"/>
    </location>
</feature>
<feature type="compositionally biased region" description="Low complexity" evidence="1">
    <location>
        <begin position="188"/>
        <end position="201"/>
    </location>
</feature>
<dbReference type="Proteomes" id="UP000198226">
    <property type="component" value="Chromosome I"/>
</dbReference>
<feature type="compositionally biased region" description="Pro residues" evidence="1">
    <location>
        <begin position="82"/>
        <end position="92"/>
    </location>
</feature>
<organism evidence="2 3">
    <name type="scientific">Micromonospora rifamycinica</name>
    <dbReference type="NCBI Taxonomy" id="291594"/>
    <lineage>
        <taxon>Bacteria</taxon>
        <taxon>Bacillati</taxon>
        <taxon>Actinomycetota</taxon>
        <taxon>Actinomycetes</taxon>
        <taxon>Micromonosporales</taxon>
        <taxon>Micromonosporaceae</taxon>
        <taxon>Micromonospora</taxon>
    </lineage>
</organism>
<feature type="compositionally biased region" description="Basic and acidic residues" evidence="1">
    <location>
        <begin position="70"/>
        <end position="79"/>
    </location>
</feature>
<evidence type="ECO:0000256" key="1">
    <source>
        <dbReference type="SAM" id="MobiDB-lite"/>
    </source>
</evidence>
<feature type="compositionally biased region" description="Polar residues" evidence="1">
    <location>
        <begin position="612"/>
        <end position="622"/>
    </location>
</feature>
<feature type="region of interest" description="Disordered" evidence="1">
    <location>
        <begin position="601"/>
        <end position="622"/>
    </location>
</feature>
<feature type="compositionally biased region" description="Low complexity" evidence="1">
    <location>
        <begin position="110"/>
        <end position="131"/>
    </location>
</feature>
<dbReference type="EMBL" id="LT607752">
    <property type="protein sequence ID" value="SCG75030.1"/>
    <property type="molecule type" value="Genomic_DNA"/>
</dbReference>
<evidence type="ECO:0000313" key="3">
    <source>
        <dbReference type="Proteomes" id="UP000198226"/>
    </source>
</evidence>
<feature type="compositionally biased region" description="Gly residues" evidence="1">
    <location>
        <begin position="602"/>
        <end position="611"/>
    </location>
</feature>
<accession>A0A1C5JWT2</accession>
<reference evidence="3" key="1">
    <citation type="submission" date="2016-06" db="EMBL/GenBank/DDBJ databases">
        <authorList>
            <person name="Varghese N."/>
            <person name="Submissions Spin"/>
        </authorList>
    </citation>
    <scope>NUCLEOTIDE SEQUENCE [LARGE SCALE GENOMIC DNA]</scope>
    <source>
        <strain evidence="3">DSM 44983</strain>
    </source>
</reference>
<evidence type="ECO:0000313" key="2">
    <source>
        <dbReference type="EMBL" id="SCG75030.1"/>
    </source>
</evidence>
<evidence type="ECO:0008006" key="4">
    <source>
        <dbReference type="Google" id="ProtNLM"/>
    </source>
</evidence>
<feature type="compositionally biased region" description="Pro residues" evidence="1">
    <location>
        <begin position="263"/>
        <end position="272"/>
    </location>
</feature>
<feature type="region of interest" description="Disordered" evidence="1">
    <location>
        <begin position="1"/>
        <end position="354"/>
    </location>
</feature>
<proteinExistence type="predicted"/>
<sequence length="622" mass="62227">MTLRTTADEDTGSPPPGAKRLSVRGGPLGASPTWRGRAGLDHAPLAPCAGSRSRLGCIGMQEQPSSDQPTGDRTRRRSPETPFTPPPTPPRQQQPADGEAKARPRRTRPAKAAPAVLFQPPVAEPVEARPPTVTRPRGAGGDTVPAAEPTAVADDPSTIPAQSATGGVPPQGGSANPRKSTPRRATRSRAASGDAGNAAPALPDGQAPSGQASSEPTEPGTGSTSEGVTTPPRKRTARKATPTDDSRQTARMAAPRKRATPTKPVPPAPTAPPVAVHGDATAPTATPSRPTPAASTTLAETATPMKPATPAEPVGPPGPAAHAESPGPAAPAAPEPAPEPAVPAAPEPAAEAVEPAEAVELIAAVEPVEPIGAPSTAAATGVTGVTGAGGAESGRTTAGELAALRTRLLAHPGFAPELLAMAAVEGIGPRAREWAHGLRAAYPDADPDGLARLATRRYVRLAGVGGAAAAGAGVFAPLAELAVVLWTQSALVLHLAAAYGRDPVHPDRAVEVLVLTQVHPDADSARAALDAARAADGPGEGPWPRAVEAAWRLAAPLAAQAGGWAVLRLVARVLPGAAVLAAAAGDAAATERLAARTVTGYRRGGADGGGHSQSNHSRGSDE</sequence>
<name>A0A1C5JWT2_9ACTN</name>
<protein>
    <recommendedName>
        <fullName evidence="4">EcsC protein family protein</fullName>
    </recommendedName>
</protein>
<gene>
    <name evidence="2" type="ORF">GA0070623_3958</name>
</gene>
<keyword evidence="3" id="KW-1185">Reference proteome</keyword>